<sequence length="941" mass="107149">MTFCIMDKLSPFLHLNNPHSIHTQIPPPRIHSSATSIPFVMSERKLFSSTPFLSPKLSHSFHFFDCLGELRTLSCVRILHAHMLKMPKDGNFAAMDESLIRYYLEFGDFVSAIKVFFVGFTRNYLLWNPFLEEFASFGGDPNEILKVFNELHLNGVDFDSKALTVVLKICLVLMDLWVGLEIHACLIKRGFHFDVHLSCALINLYEKCWSIDKANQVFHETPYQEDFLWNTVVMANLRSERWWNALELFRGMQFSSAKATGGTIVKMLQACGKLRALNEGKQIHGYVLRFGLVSNISICNSLISMYSRNNRLGLARAVFDSMDDHNISSWNSIISSYAVDGCLDDAWDMFEEMESSSIKPDIITWNSLLSGHLLQGSYEMVLANFRNLQRAGFKPDSCSVTSALQAIIELGLFNLGKEIHGYIMRNKLDYDVYVCTSLVDMYVKNDCLDKAQTVFHHTKNKNVCAWNSLISGYCFKGQFDKAETLLNQMEGEGIKPDLVTWNSLVSGYSMWSRSEEALAVINRMKSLGFTPNVVSWTAMISGCSQNENYGDALQFFIQMQAENVKPNSTTICCLLRACAGPSLLKKGEEIHCFSIRHGFIDDIYLATALIDMYSKGGKLKVAYEIFRRIQEKTLPCWNCLLMGYALHGHGEEVMILFDNMCKTGIRPDAITFTALLSGCKNSGLVEEGWKYFDSMKTDYNIIPTIEHYSCMVDLLGKAGFLDEAIDFIQTMPIKPDASIWGALLACCRIHKDIKLAEIAARKLFKLEPYNSANYVLMMNIYSSLNRWDDVERLRDSMTTLGMKSPHVWSWIQVNQSIHVFSTEGKPHPEEGEIYFELYQLISEIRKLGYVPDINCVHQNIDGNEKEKVLLSHTDKLAMAYGLMKTKSGSPIRVVKNTRICHDCHTAAKYISLARNREIFFRDGSRFHHFMNGKCSCNDSWY</sequence>
<feature type="repeat" description="PPR" evidence="3">
    <location>
        <begin position="462"/>
        <end position="496"/>
    </location>
</feature>
<feature type="repeat" description="PPR" evidence="3">
    <location>
        <begin position="633"/>
        <end position="667"/>
    </location>
</feature>
<feature type="repeat" description="PPR" evidence="3">
    <location>
        <begin position="326"/>
        <end position="360"/>
    </location>
</feature>
<dbReference type="InterPro" id="IPR032867">
    <property type="entry name" value="DYW_dom"/>
</dbReference>
<dbReference type="PROSITE" id="PS51375">
    <property type="entry name" value="PPR"/>
    <property type="match status" value="7"/>
</dbReference>
<dbReference type="AlphaFoldDB" id="A0AAN9IDL4"/>
<accession>A0AAN9IDL4</accession>
<keyword evidence="2" id="KW-0677">Repeat</keyword>
<evidence type="ECO:0000256" key="2">
    <source>
        <dbReference type="ARBA" id="ARBA00022737"/>
    </source>
</evidence>
<dbReference type="PANTHER" id="PTHR47926:SF539">
    <property type="entry name" value="DYW DOMAIN-CONTAINING PROTEIN"/>
    <property type="match status" value="1"/>
</dbReference>
<evidence type="ECO:0000313" key="6">
    <source>
        <dbReference type="Proteomes" id="UP001372338"/>
    </source>
</evidence>
<dbReference type="FunFam" id="1.25.40.10:FF:000393">
    <property type="entry name" value="Pentatricopeptide repeat-containing protein At1g20230"/>
    <property type="match status" value="1"/>
</dbReference>
<dbReference type="GO" id="GO:0008270">
    <property type="term" value="F:zinc ion binding"/>
    <property type="evidence" value="ECO:0007669"/>
    <property type="project" value="InterPro"/>
</dbReference>
<feature type="repeat" description="PPR" evidence="3">
    <location>
        <begin position="668"/>
        <end position="698"/>
    </location>
</feature>
<dbReference type="NCBIfam" id="TIGR00756">
    <property type="entry name" value="PPR"/>
    <property type="match status" value="7"/>
</dbReference>
<dbReference type="InterPro" id="IPR011990">
    <property type="entry name" value="TPR-like_helical_dom_sf"/>
</dbReference>
<dbReference type="FunFam" id="1.25.40.10:FF:000090">
    <property type="entry name" value="Pentatricopeptide repeat-containing protein, chloroplastic"/>
    <property type="match status" value="1"/>
</dbReference>
<dbReference type="EMBL" id="JAYWIO010000003">
    <property type="protein sequence ID" value="KAK7275347.1"/>
    <property type="molecule type" value="Genomic_DNA"/>
</dbReference>
<dbReference type="InterPro" id="IPR002885">
    <property type="entry name" value="PPR_rpt"/>
</dbReference>
<feature type="repeat" description="PPR" evidence="3">
    <location>
        <begin position="532"/>
        <end position="566"/>
    </location>
</feature>
<comment type="similarity">
    <text evidence="1">Belongs to the PPR family. PCMP-H subfamily.</text>
</comment>
<feature type="repeat" description="PPR" evidence="3">
    <location>
        <begin position="497"/>
        <end position="531"/>
    </location>
</feature>
<name>A0AAN9IDL4_CROPI</name>
<dbReference type="InterPro" id="IPR046960">
    <property type="entry name" value="PPR_At4g14850-like_plant"/>
</dbReference>
<comment type="caution">
    <text evidence="5">The sequence shown here is derived from an EMBL/GenBank/DDBJ whole genome shotgun (WGS) entry which is preliminary data.</text>
</comment>
<keyword evidence="6" id="KW-1185">Reference proteome</keyword>
<protein>
    <recommendedName>
        <fullName evidence="4">DYW domain-containing protein</fullName>
    </recommendedName>
</protein>
<dbReference type="GO" id="GO:0003723">
    <property type="term" value="F:RNA binding"/>
    <property type="evidence" value="ECO:0007669"/>
    <property type="project" value="InterPro"/>
</dbReference>
<evidence type="ECO:0000256" key="3">
    <source>
        <dbReference type="PROSITE-ProRule" id="PRU00708"/>
    </source>
</evidence>
<dbReference type="Proteomes" id="UP001372338">
    <property type="component" value="Unassembled WGS sequence"/>
</dbReference>
<evidence type="ECO:0000313" key="5">
    <source>
        <dbReference type="EMBL" id="KAK7275347.1"/>
    </source>
</evidence>
<dbReference type="Pfam" id="PF14432">
    <property type="entry name" value="DYW_deaminase"/>
    <property type="match status" value="1"/>
</dbReference>
<feature type="repeat" description="PPR" evidence="3">
    <location>
        <begin position="361"/>
        <end position="395"/>
    </location>
</feature>
<reference evidence="5 6" key="1">
    <citation type="submission" date="2024-01" db="EMBL/GenBank/DDBJ databases">
        <title>The genomes of 5 underutilized Papilionoideae crops provide insights into root nodulation and disease resistanc.</title>
        <authorList>
            <person name="Yuan L."/>
        </authorList>
    </citation>
    <scope>NUCLEOTIDE SEQUENCE [LARGE SCALE GENOMIC DNA]</scope>
    <source>
        <strain evidence="5">ZHUSHIDOU_FW_LH</strain>
        <tissue evidence="5">Leaf</tissue>
    </source>
</reference>
<dbReference type="Pfam" id="PF01535">
    <property type="entry name" value="PPR"/>
    <property type="match status" value="3"/>
</dbReference>
<proteinExistence type="inferred from homology"/>
<dbReference type="Pfam" id="PF20431">
    <property type="entry name" value="E_motif"/>
    <property type="match status" value="1"/>
</dbReference>
<gene>
    <name evidence="5" type="ORF">RIF29_16460</name>
</gene>
<evidence type="ECO:0000256" key="1">
    <source>
        <dbReference type="ARBA" id="ARBA00006643"/>
    </source>
</evidence>
<dbReference type="PANTHER" id="PTHR47926">
    <property type="entry name" value="PENTATRICOPEPTIDE REPEAT-CONTAINING PROTEIN"/>
    <property type="match status" value="1"/>
</dbReference>
<dbReference type="Gene3D" id="1.25.40.10">
    <property type="entry name" value="Tetratricopeptide repeat domain"/>
    <property type="match status" value="5"/>
</dbReference>
<evidence type="ECO:0000259" key="4">
    <source>
        <dbReference type="Pfam" id="PF14432"/>
    </source>
</evidence>
<dbReference type="InterPro" id="IPR046848">
    <property type="entry name" value="E_motif"/>
</dbReference>
<organism evidence="5 6">
    <name type="scientific">Crotalaria pallida</name>
    <name type="common">Smooth rattlebox</name>
    <name type="synonym">Crotalaria striata</name>
    <dbReference type="NCBI Taxonomy" id="3830"/>
    <lineage>
        <taxon>Eukaryota</taxon>
        <taxon>Viridiplantae</taxon>
        <taxon>Streptophyta</taxon>
        <taxon>Embryophyta</taxon>
        <taxon>Tracheophyta</taxon>
        <taxon>Spermatophyta</taxon>
        <taxon>Magnoliopsida</taxon>
        <taxon>eudicotyledons</taxon>
        <taxon>Gunneridae</taxon>
        <taxon>Pentapetalae</taxon>
        <taxon>rosids</taxon>
        <taxon>fabids</taxon>
        <taxon>Fabales</taxon>
        <taxon>Fabaceae</taxon>
        <taxon>Papilionoideae</taxon>
        <taxon>50 kb inversion clade</taxon>
        <taxon>genistoids sensu lato</taxon>
        <taxon>core genistoids</taxon>
        <taxon>Crotalarieae</taxon>
        <taxon>Crotalaria</taxon>
    </lineage>
</organism>
<dbReference type="Pfam" id="PF13041">
    <property type="entry name" value="PPR_2"/>
    <property type="match status" value="4"/>
</dbReference>
<feature type="domain" description="DYW" evidence="4">
    <location>
        <begin position="848"/>
        <end position="940"/>
    </location>
</feature>
<dbReference type="GO" id="GO:0009451">
    <property type="term" value="P:RNA modification"/>
    <property type="evidence" value="ECO:0007669"/>
    <property type="project" value="InterPro"/>
</dbReference>